<gene>
    <name evidence="7" type="ORF">K470DRAFT_248245</name>
</gene>
<proteinExistence type="inferred from homology"/>
<evidence type="ECO:0000256" key="5">
    <source>
        <dbReference type="ARBA" id="ARBA00039444"/>
    </source>
</evidence>
<evidence type="ECO:0000256" key="3">
    <source>
        <dbReference type="ARBA" id="ARBA00037226"/>
    </source>
</evidence>
<comment type="function">
    <text evidence="3">Component of the mitochondrial ribosome (mitoribosome), a dedicated translation machinery responsible for the synthesis of mitochondrial genome-encoded proteins, including at least some of the essential transmembrane subunits of the mitochondrial respiratory chain. The mitoribosomes are attached to the mitochondrial inner membrane and translation products are cotranslationally integrated into the membrane.</text>
</comment>
<dbReference type="CDD" id="cd00866">
    <property type="entry name" value="PEBP_euk"/>
    <property type="match status" value="1"/>
</dbReference>
<dbReference type="AlphaFoldDB" id="A0A6A7BY35"/>
<evidence type="ECO:0000256" key="4">
    <source>
        <dbReference type="ARBA" id="ARBA00038016"/>
    </source>
</evidence>
<evidence type="ECO:0000256" key="2">
    <source>
        <dbReference type="ARBA" id="ARBA00023128"/>
    </source>
</evidence>
<evidence type="ECO:0000256" key="6">
    <source>
        <dbReference type="SAM" id="Coils"/>
    </source>
</evidence>
<comment type="similarity">
    <text evidence="4">Belongs to the phosphatidylethanolamine-binding protein family. Mitochondrion-specific ribosomal protein mL38 subfamily.</text>
</comment>
<comment type="subcellular location">
    <subcellularLocation>
        <location evidence="1">Mitochondrion</location>
    </subcellularLocation>
</comment>
<dbReference type="OrthoDB" id="2153661at2759"/>
<organism evidence="7 8">
    <name type="scientific">Piedraia hortae CBS 480.64</name>
    <dbReference type="NCBI Taxonomy" id="1314780"/>
    <lineage>
        <taxon>Eukaryota</taxon>
        <taxon>Fungi</taxon>
        <taxon>Dikarya</taxon>
        <taxon>Ascomycota</taxon>
        <taxon>Pezizomycotina</taxon>
        <taxon>Dothideomycetes</taxon>
        <taxon>Dothideomycetidae</taxon>
        <taxon>Capnodiales</taxon>
        <taxon>Piedraiaceae</taxon>
        <taxon>Piedraia</taxon>
    </lineage>
</organism>
<dbReference type="PANTHER" id="PTHR11362">
    <property type="entry name" value="PHOSPHATIDYLETHANOLAMINE-BINDING PROTEIN"/>
    <property type="match status" value="1"/>
</dbReference>
<dbReference type="PANTHER" id="PTHR11362:SF82">
    <property type="entry name" value="PHOSPHATIDYLETHANOLAMINE-BINDING PROTEIN 4"/>
    <property type="match status" value="1"/>
</dbReference>
<evidence type="ECO:0000256" key="1">
    <source>
        <dbReference type="ARBA" id="ARBA00004173"/>
    </source>
</evidence>
<dbReference type="Proteomes" id="UP000799421">
    <property type="component" value="Unassembled WGS sequence"/>
</dbReference>
<feature type="coiled-coil region" evidence="6">
    <location>
        <begin position="81"/>
        <end position="115"/>
    </location>
</feature>
<sequence>MTTRLATRHTARRWITTRVEQEKTDYRPFIDPERVYNPRKERRLVRRGVSPVGSRRRRAAISTTSNVPFHLLPYQCFQEARAVLQEDRQEKLATIERFREKIEKLRNKQVPAQEEDVKQKRLADMRRKLEETKILADINDPLVKKKFEDGMGDMSKPIYRHLADKKWRSYKRLLLVQRITQMHVVPDILPAIDPIVSTSLGWPAQKKWTKHGDFVDSLVSERPPAMKIQPYDQGKRLYTIAVVNPDVPNVKADGYTHRCHFLASNIEVSPTDTEVDFNKLAESQVILPWMPAYSQKGLKYQRMAIFILEQTKYPLDVAAAKQMSRYSTRDGFTLRSLLDKFDLKPVGVDLFRTRWDENTADVMKRANITGWDVEFKQKITQPLPYQRKSTERYR</sequence>
<dbReference type="EMBL" id="MU005986">
    <property type="protein sequence ID" value="KAF2860013.1"/>
    <property type="molecule type" value="Genomic_DNA"/>
</dbReference>
<dbReference type="Gene3D" id="1.20.58.1180">
    <property type="match status" value="1"/>
</dbReference>
<keyword evidence="6" id="KW-0175">Coiled coil</keyword>
<dbReference type="InterPro" id="IPR036610">
    <property type="entry name" value="PEBP-like_sf"/>
</dbReference>
<evidence type="ECO:0000313" key="8">
    <source>
        <dbReference type="Proteomes" id="UP000799421"/>
    </source>
</evidence>
<dbReference type="SUPFAM" id="SSF49777">
    <property type="entry name" value="PEBP-like"/>
    <property type="match status" value="1"/>
</dbReference>
<dbReference type="GO" id="GO:0005739">
    <property type="term" value="C:mitochondrion"/>
    <property type="evidence" value="ECO:0007669"/>
    <property type="project" value="UniProtKB-SubCell"/>
</dbReference>
<name>A0A6A7BY35_9PEZI</name>
<dbReference type="InterPro" id="IPR035810">
    <property type="entry name" value="PEBP_euk"/>
</dbReference>
<accession>A0A6A7BY35</accession>
<reference evidence="7" key="1">
    <citation type="journal article" date="2020" name="Stud. Mycol.">
        <title>101 Dothideomycetes genomes: a test case for predicting lifestyles and emergence of pathogens.</title>
        <authorList>
            <person name="Haridas S."/>
            <person name="Albert R."/>
            <person name="Binder M."/>
            <person name="Bloem J."/>
            <person name="Labutti K."/>
            <person name="Salamov A."/>
            <person name="Andreopoulos B."/>
            <person name="Baker S."/>
            <person name="Barry K."/>
            <person name="Bills G."/>
            <person name="Bluhm B."/>
            <person name="Cannon C."/>
            <person name="Castanera R."/>
            <person name="Culley D."/>
            <person name="Daum C."/>
            <person name="Ezra D."/>
            <person name="Gonzalez J."/>
            <person name="Henrissat B."/>
            <person name="Kuo A."/>
            <person name="Liang C."/>
            <person name="Lipzen A."/>
            <person name="Lutzoni F."/>
            <person name="Magnuson J."/>
            <person name="Mondo S."/>
            <person name="Nolan M."/>
            <person name="Ohm R."/>
            <person name="Pangilinan J."/>
            <person name="Park H.-J."/>
            <person name="Ramirez L."/>
            <person name="Alfaro M."/>
            <person name="Sun H."/>
            <person name="Tritt A."/>
            <person name="Yoshinaga Y."/>
            <person name="Zwiers L.-H."/>
            <person name="Turgeon B."/>
            <person name="Goodwin S."/>
            <person name="Spatafora J."/>
            <person name="Crous P."/>
            <person name="Grigoriev I."/>
        </authorList>
    </citation>
    <scope>NUCLEOTIDE SEQUENCE</scope>
    <source>
        <strain evidence="7">CBS 480.64</strain>
    </source>
</reference>
<protein>
    <recommendedName>
        <fullName evidence="5">Large ribosomal subunit protein mL38</fullName>
    </recommendedName>
</protein>
<keyword evidence="2" id="KW-0496">Mitochondrion</keyword>
<evidence type="ECO:0000313" key="7">
    <source>
        <dbReference type="EMBL" id="KAF2860013.1"/>
    </source>
</evidence>
<dbReference type="Pfam" id="PF01161">
    <property type="entry name" value="PBP"/>
    <property type="match status" value="1"/>
</dbReference>
<dbReference type="FunFam" id="3.90.280.10:FF:000004">
    <property type="entry name" value="Mitochondrial large ribosomal subunit YmL35"/>
    <property type="match status" value="1"/>
</dbReference>
<dbReference type="InterPro" id="IPR008914">
    <property type="entry name" value="PEBP"/>
</dbReference>
<dbReference type="Gene3D" id="3.90.280.10">
    <property type="entry name" value="PEBP-like"/>
    <property type="match status" value="1"/>
</dbReference>
<keyword evidence="8" id="KW-1185">Reference proteome</keyword>